<dbReference type="SUPFAM" id="SSF46689">
    <property type="entry name" value="Homeodomain-like"/>
    <property type="match status" value="1"/>
</dbReference>
<dbReference type="GO" id="GO:0015074">
    <property type="term" value="P:DNA integration"/>
    <property type="evidence" value="ECO:0007669"/>
    <property type="project" value="InterPro"/>
</dbReference>
<dbReference type="InterPro" id="IPR055247">
    <property type="entry name" value="InsJ-like_HTH"/>
</dbReference>
<proteinExistence type="predicted"/>
<dbReference type="Proteomes" id="UP000054709">
    <property type="component" value="Unassembled WGS sequence"/>
</dbReference>
<gene>
    <name evidence="2" type="ORF">UQ64_23165</name>
</gene>
<dbReference type="OrthoDB" id="1705009at2"/>
<dbReference type="AlphaFoldDB" id="A0A0W1ATE5"/>
<name>A0A0W1ATE5_9BACL</name>
<keyword evidence="3" id="KW-1185">Reference proteome</keyword>
<dbReference type="InterPro" id="IPR036388">
    <property type="entry name" value="WH-like_DNA-bd_sf"/>
</dbReference>
<dbReference type="EMBL" id="LCZJ02000033">
    <property type="protein sequence ID" value="KTD84567.1"/>
    <property type="molecule type" value="Genomic_DNA"/>
</dbReference>
<evidence type="ECO:0000259" key="1">
    <source>
        <dbReference type="PROSITE" id="PS50994"/>
    </source>
</evidence>
<evidence type="ECO:0000313" key="3">
    <source>
        <dbReference type="Proteomes" id="UP000054709"/>
    </source>
</evidence>
<comment type="caution">
    <text evidence="2">The sequence shown here is derived from an EMBL/GenBank/DDBJ whole genome shotgun (WGS) entry which is preliminary data.</text>
</comment>
<feature type="domain" description="Integrase catalytic" evidence="1">
    <location>
        <begin position="153"/>
        <end position="331"/>
    </location>
</feature>
<sequence>MNANNKYHILMQGTISNNVSETCKEFGISRTIYYQWCKAYQEQGMDGLAEKERKPVMPNKVDKRTERLILQYVAKFPEDGPKRIFYELQDEGVNIGESGIYNVLRRNGLSKRLEREAYAKEVKAKKRNGAQAANSRGCKEKPKPLDYKMKNPENAHPGYMCQQSISYMGVFPRVGKVYQYAVYDAYSRLGLVKLYNRKSAIHFIDFMDLKVIPLMKTLEFQINNLVTNKSREFTTNWDRGKHKYSDFLHKNNINQVAITADQTEVFQPLQQFVAVLTKEFYQQAWLDASIDSFEILEKRLHEYLRLYNFNRVITDGPNQGKIPSDVALEYTGQRETLPLWLFTRR</sequence>
<protein>
    <recommendedName>
        <fullName evidence="1">Integrase catalytic domain-containing protein</fullName>
    </recommendedName>
</protein>
<organism evidence="2 3">
    <name type="scientific">Paenibacillus etheri</name>
    <dbReference type="NCBI Taxonomy" id="1306852"/>
    <lineage>
        <taxon>Bacteria</taxon>
        <taxon>Bacillati</taxon>
        <taxon>Bacillota</taxon>
        <taxon>Bacilli</taxon>
        <taxon>Bacillales</taxon>
        <taxon>Paenibacillaceae</taxon>
        <taxon>Paenibacillus</taxon>
    </lineage>
</organism>
<dbReference type="Pfam" id="PF13518">
    <property type="entry name" value="HTH_28"/>
    <property type="match status" value="1"/>
</dbReference>
<evidence type="ECO:0000313" key="2">
    <source>
        <dbReference type="EMBL" id="KTD84567.1"/>
    </source>
</evidence>
<dbReference type="PROSITE" id="PS50994">
    <property type="entry name" value="INTEGRASE"/>
    <property type="match status" value="1"/>
</dbReference>
<dbReference type="InterPro" id="IPR009057">
    <property type="entry name" value="Homeodomain-like_sf"/>
</dbReference>
<accession>A0A0W1ATE5</accession>
<dbReference type="Gene3D" id="1.10.10.10">
    <property type="entry name" value="Winged helix-like DNA-binding domain superfamily/Winged helix DNA-binding domain"/>
    <property type="match status" value="1"/>
</dbReference>
<dbReference type="InterPro" id="IPR001584">
    <property type="entry name" value="Integrase_cat-core"/>
</dbReference>
<reference evidence="2 3" key="1">
    <citation type="journal article" date="2015" name="Int. Biodeterior. Biodegradation">
        <title>Physiological and genetic screening methods for the isolation of methyl tert-butyl ether-degrading bacteria for bioremediation purposes.</title>
        <authorList>
            <person name="Guisado I.M."/>
            <person name="Purswani J."/>
            <person name="Gonzalez Lopez J."/>
            <person name="Pozo C."/>
        </authorList>
    </citation>
    <scope>NUCLEOTIDE SEQUENCE [LARGE SCALE GENOMIC DNA]</scope>
    <source>
        <strain evidence="2 3">SH7</strain>
    </source>
</reference>
<dbReference type="RefSeq" id="WP_060625283.1">
    <property type="nucleotide sequence ID" value="NZ_LCZJ02000033.1"/>
</dbReference>